<reference evidence="1 2" key="1">
    <citation type="submission" date="2020-04" db="EMBL/GenBank/DDBJ databases">
        <title>Massilia sp. RP-1-19 isolated from soil.</title>
        <authorList>
            <person name="Dahal R.H."/>
        </authorList>
    </citation>
    <scope>NUCLEOTIDE SEQUENCE [LARGE SCALE GENOMIC DNA]</scope>
    <source>
        <strain evidence="1 2">RP-1-19</strain>
    </source>
</reference>
<dbReference type="EMBL" id="JABBGG010000003">
    <property type="protein sequence ID" value="NML60761.1"/>
    <property type="molecule type" value="Genomic_DNA"/>
</dbReference>
<name>A0A848HLG7_9BURK</name>
<dbReference type="AlphaFoldDB" id="A0A848HLG7"/>
<evidence type="ECO:0000313" key="2">
    <source>
        <dbReference type="Proteomes" id="UP000583752"/>
    </source>
</evidence>
<evidence type="ECO:0000313" key="1">
    <source>
        <dbReference type="EMBL" id="NML60761.1"/>
    </source>
</evidence>
<sequence length="52" mass="5725">MLIADTGPRLKRVMELMEFASGAMPQLDGAADIVREDPYQRCVAVIRPYASA</sequence>
<comment type="caution">
    <text evidence="1">The sequence shown here is derived from an EMBL/GenBank/DDBJ whole genome shotgun (WGS) entry which is preliminary data.</text>
</comment>
<proteinExistence type="predicted"/>
<dbReference type="RefSeq" id="WP_169464481.1">
    <property type="nucleotide sequence ID" value="NZ_JABBGG010000003.1"/>
</dbReference>
<organism evidence="1 2">
    <name type="scientific">Massilia polaris</name>
    <dbReference type="NCBI Taxonomy" id="2728846"/>
    <lineage>
        <taxon>Bacteria</taxon>
        <taxon>Pseudomonadati</taxon>
        <taxon>Pseudomonadota</taxon>
        <taxon>Betaproteobacteria</taxon>
        <taxon>Burkholderiales</taxon>
        <taxon>Oxalobacteraceae</taxon>
        <taxon>Telluria group</taxon>
        <taxon>Massilia</taxon>
    </lineage>
</organism>
<accession>A0A848HLG7</accession>
<gene>
    <name evidence="1" type="ORF">HHL21_06620</name>
</gene>
<protein>
    <submittedName>
        <fullName evidence="1">Uncharacterized protein</fullName>
    </submittedName>
</protein>
<keyword evidence="2" id="KW-1185">Reference proteome</keyword>
<dbReference type="Proteomes" id="UP000583752">
    <property type="component" value="Unassembled WGS sequence"/>
</dbReference>